<dbReference type="AlphaFoldDB" id="M0MXJ5"/>
<gene>
    <name evidence="2" type="ORF">C450_17833</name>
</gene>
<feature type="transmembrane region" description="Helical" evidence="1">
    <location>
        <begin position="25"/>
        <end position="49"/>
    </location>
</feature>
<evidence type="ECO:0000313" key="2">
    <source>
        <dbReference type="EMBL" id="EMA49150.1"/>
    </source>
</evidence>
<keyword evidence="1" id="KW-0812">Transmembrane</keyword>
<proteinExistence type="predicted"/>
<name>M0MXJ5_9EURY</name>
<evidence type="ECO:0000313" key="3">
    <source>
        <dbReference type="Proteomes" id="UP000011625"/>
    </source>
</evidence>
<sequence>MVNVTTDRDRADGSRLNLVGRSVGVLAALAGLFGAGYLLVTSAIPYLFVDGTTLAAENAPIILFWSVVVAALSLGVGYWAWTERVWRVWGLAVAASMLSVLSLFSIGNAIVPFAVLSVLAATLLTVERRAT</sequence>
<dbReference type="PATRIC" id="fig|1227456.3.peg.3626"/>
<dbReference type="EMBL" id="AOME01000079">
    <property type="protein sequence ID" value="EMA49150.1"/>
    <property type="molecule type" value="Genomic_DNA"/>
</dbReference>
<comment type="caution">
    <text evidence="2">The sequence shown here is derived from an EMBL/GenBank/DDBJ whole genome shotgun (WGS) entry which is preliminary data.</text>
</comment>
<accession>M0MXJ5</accession>
<keyword evidence="3" id="KW-1185">Reference proteome</keyword>
<organism evidence="2 3">
    <name type="scientific">Halococcus salifodinae DSM 8989</name>
    <dbReference type="NCBI Taxonomy" id="1227456"/>
    <lineage>
        <taxon>Archaea</taxon>
        <taxon>Methanobacteriati</taxon>
        <taxon>Methanobacteriota</taxon>
        <taxon>Stenosarchaea group</taxon>
        <taxon>Halobacteria</taxon>
        <taxon>Halobacteriales</taxon>
        <taxon>Halococcaceae</taxon>
        <taxon>Halococcus</taxon>
    </lineage>
</organism>
<evidence type="ECO:0000256" key="1">
    <source>
        <dbReference type="SAM" id="Phobius"/>
    </source>
</evidence>
<keyword evidence="1" id="KW-1133">Transmembrane helix</keyword>
<reference evidence="2 3" key="1">
    <citation type="journal article" date="2014" name="PLoS Genet.">
        <title>Phylogenetically driven sequencing of extremely halophilic archaea reveals strategies for static and dynamic osmo-response.</title>
        <authorList>
            <person name="Becker E.A."/>
            <person name="Seitzer P.M."/>
            <person name="Tritt A."/>
            <person name="Larsen D."/>
            <person name="Krusor M."/>
            <person name="Yao A.I."/>
            <person name="Wu D."/>
            <person name="Madern D."/>
            <person name="Eisen J.A."/>
            <person name="Darling A.E."/>
            <person name="Facciotti M.T."/>
        </authorList>
    </citation>
    <scope>NUCLEOTIDE SEQUENCE [LARGE SCALE GENOMIC DNA]</scope>
    <source>
        <strain evidence="2 3">DSM 8989</strain>
    </source>
</reference>
<protein>
    <submittedName>
        <fullName evidence="2">Uncharacterized protein</fullName>
    </submittedName>
</protein>
<dbReference type="RefSeq" id="WP_005045635.1">
    <property type="nucleotide sequence ID" value="NZ_AOME01000079.1"/>
</dbReference>
<keyword evidence="1" id="KW-0472">Membrane</keyword>
<feature type="transmembrane region" description="Helical" evidence="1">
    <location>
        <begin position="61"/>
        <end position="81"/>
    </location>
</feature>
<dbReference type="Proteomes" id="UP000011625">
    <property type="component" value="Unassembled WGS sequence"/>
</dbReference>